<dbReference type="PANTHER" id="PTHR40055:SF1">
    <property type="entry name" value="TRANSCRIPTIONAL REGULATOR YGIV-RELATED"/>
    <property type="match status" value="1"/>
</dbReference>
<keyword evidence="2" id="KW-0238">DNA-binding</keyword>
<keyword evidence="3" id="KW-0804">Transcription</keyword>
<dbReference type="RefSeq" id="WP_075248136.1">
    <property type="nucleotide sequence ID" value="NZ_MSGO01000004.1"/>
</dbReference>
<dbReference type="EMBL" id="MSGO01000004">
    <property type="protein sequence ID" value="OLL15909.1"/>
    <property type="molecule type" value="Genomic_DNA"/>
</dbReference>
<reference evidence="5 6" key="1">
    <citation type="submission" date="2016-12" db="EMBL/GenBank/DDBJ databases">
        <title>Genomic comparison of strains in the 'Actinomyces naeslundii' group.</title>
        <authorList>
            <person name="Mughal S.R."/>
            <person name="Do T."/>
            <person name="Gilbert S.C."/>
            <person name="Witherden E.A."/>
            <person name="Didelot X."/>
            <person name="Beighton D."/>
        </authorList>
    </citation>
    <scope>NUCLEOTIDE SEQUENCE [LARGE SCALE GENOMIC DNA]</scope>
    <source>
        <strain evidence="5 6">S64C</strain>
    </source>
</reference>
<dbReference type="SUPFAM" id="SSF55136">
    <property type="entry name" value="Probable bacterial effector-binding domain"/>
    <property type="match status" value="1"/>
</dbReference>
<dbReference type="GO" id="GO:0043565">
    <property type="term" value="F:sequence-specific DNA binding"/>
    <property type="evidence" value="ECO:0007669"/>
    <property type="project" value="InterPro"/>
</dbReference>
<protein>
    <submittedName>
        <fullName evidence="5">AraC family transcriptional regulator</fullName>
    </submittedName>
</protein>
<evidence type="ECO:0000259" key="4">
    <source>
        <dbReference type="PROSITE" id="PS01124"/>
    </source>
</evidence>
<keyword evidence="1" id="KW-0805">Transcription regulation</keyword>
<dbReference type="InterPro" id="IPR018060">
    <property type="entry name" value="HTH_AraC"/>
</dbReference>
<sequence length="282" mass="31613">MRAEQYQRQLDAVTDYIYAHLDEDLSLETLAHVSGFSRYHWHRIYRAVRGETAAQTVRRLRLERAAAMLTETSWPVERIAWKAGFTGTEVFSRAFLRSYRTTPSRFRIGGRPASIDSPVTSCGSGSTSSVREDPGWVVRVETRRGYRLALSEHRGSYMDIGRAFSRVRDRVGSGSLMVAIYEDDPDAVPPADLRSAAGTIVDPGMKIPHGLAERVVPAGRYAILRYIGPYSSMHAAYLWLYGQWLPSSGEEPRDHPIIEEYLTDPATTPPVDAVTDILLPLL</sequence>
<dbReference type="GO" id="GO:0003700">
    <property type="term" value="F:DNA-binding transcription factor activity"/>
    <property type="evidence" value="ECO:0007669"/>
    <property type="project" value="InterPro"/>
</dbReference>
<accession>A0A1Q8I476</accession>
<dbReference type="Pfam" id="PF06445">
    <property type="entry name" value="GyrI-like"/>
    <property type="match status" value="1"/>
</dbReference>
<dbReference type="Proteomes" id="UP000185736">
    <property type="component" value="Unassembled WGS sequence"/>
</dbReference>
<name>A0A1Q8I476_9ACTO</name>
<evidence type="ECO:0000256" key="3">
    <source>
        <dbReference type="ARBA" id="ARBA00023163"/>
    </source>
</evidence>
<dbReference type="InterPro" id="IPR009057">
    <property type="entry name" value="Homeodomain-like_sf"/>
</dbReference>
<feature type="domain" description="HTH araC/xylS-type" evidence="4">
    <location>
        <begin position="11"/>
        <end position="109"/>
    </location>
</feature>
<dbReference type="SMART" id="SM00342">
    <property type="entry name" value="HTH_ARAC"/>
    <property type="match status" value="1"/>
</dbReference>
<dbReference type="SUPFAM" id="SSF46689">
    <property type="entry name" value="Homeodomain-like"/>
    <property type="match status" value="2"/>
</dbReference>
<dbReference type="InterPro" id="IPR018062">
    <property type="entry name" value="HTH_AraC-typ_CS"/>
</dbReference>
<dbReference type="InterPro" id="IPR011256">
    <property type="entry name" value="Reg_factor_effector_dom_sf"/>
</dbReference>
<dbReference type="InterPro" id="IPR010499">
    <property type="entry name" value="AraC_E-bd"/>
</dbReference>
<dbReference type="AlphaFoldDB" id="A0A1Q8I476"/>
<dbReference type="SMART" id="SM00871">
    <property type="entry name" value="AraC_E_bind"/>
    <property type="match status" value="1"/>
</dbReference>
<gene>
    <name evidence="5" type="ORF">BKH32_00520</name>
</gene>
<dbReference type="InterPro" id="IPR029442">
    <property type="entry name" value="GyrI-like"/>
</dbReference>
<dbReference type="PROSITE" id="PS00041">
    <property type="entry name" value="HTH_ARAC_FAMILY_1"/>
    <property type="match status" value="1"/>
</dbReference>
<proteinExistence type="predicted"/>
<evidence type="ECO:0000256" key="2">
    <source>
        <dbReference type="ARBA" id="ARBA00023125"/>
    </source>
</evidence>
<dbReference type="Gene3D" id="3.20.80.10">
    <property type="entry name" value="Regulatory factor, effector binding domain"/>
    <property type="match status" value="1"/>
</dbReference>
<dbReference type="Gene3D" id="1.10.10.60">
    <property type="entry name" value="Homeodomain-like"/>
    <property type="match status" value="2"/>
</dbReference>
<comment type="caution">
    <text evidence="5">The sequence shown here is derived from an EMBL/GenBank/DDBJ whole genome shotgun (WGS) entry which is preliminary data.</text>
</comment>
<dbReference type="Pfam" id="PF12833">
    <property type="entry name" value="HTH_18"/>
    <property type="match status" value="1"/>
</dbReference>
<dbReference type="InterPro" id="IPR050908">
    <property type="entry name" value="SmbC-like"/>
</dbReference>
<evidence type="ECO:0000313" key="5">
    <source>
        <dbReference type="EMBL" id="OLL15909.1"/>
    </source>
</evidence>
<dbReference type="PANTHER" id="PTHR40055">
    <property type="entry name" value="TRANSCRIPTIONAL REGULATOR YGIV-RELATED"/>
    <property type="match status" value="1"/>
</dbReference>
<evidence type="ECO:0000313" key="6">
    <source>
        <dbReference type="Proteomes" id="UP000185736"/>
    </source>
</evidence>
<evidence type="ECO:0000256" key="1">
    <source>
        <dbReference type="ARBA" id="ARBA00023015"/>
    </source>
</evidence>
<dbReference type="PROSITE" id="PS01124">
    <property type="entry name" value="HTH_ARAC_FAMILY_2"/>
    <property type="match status" value="1"/>
</dbReference>
<organism evidence="5 6">
    <name type="scientific">Actinomyces oris</name>
    <dbReference type="NCBI Taxonomy" id="544580"/>
    <lineage>
        <taxon>Bacteria</taxon>
        <taxon>Bacillati</taxon>
        <taxon>Actinomycetota</taxon>
        <taxon>Actinomycetes</taxon>
        <taxon>Actinomycetales</taxon>
        <taxon>Actinomycetaceae</taxon>
        <taxon>Actinomyces</taxon>
    </lineage>
</organism>